<proteinExistence type="predicted"/>
<keyword evidence="2" id="KW-1185">Reference proteome</keyword>
<evidence type="ECO:0000313" key="1">
    <source>
        <dbReference type="EMBL" id="MZP41627.1"/>
    </source>
</evidence>
<gene>
    <name evidence="1" type="ORF">GTO89_01105</name>
</gene>
<evidence type="ECO:0000313" key="2">
    <source>
        <dbReference type="Proteomes" id="UP000471031"/>
    </source>
</evidence>
<accession>A0A845L4X1</accession>
<organism evidence="1 2">
    <name type="scientific">Heliomicrobium gestii</name>
    <name type="common">Heliobacterium gestii</name>
    <dbReference type="NCBI Taxonomy" id="2699"/>
    <lineage>
        <taxon>Bacteria</taxon>
        <taxon>Bacillati</taxon>
        <taxon>Bacillota</taxon>
        <taxon>Clostridia</taxon>
        <taxon>Eubacteriales</taxon>
        <taxon>Heliobacteriaceae</taxon>
        <taxon>Heliomicrobium</taxon>
    </lineage>
</organism>
<sequence>MSNGFKGYIVQIDEKDAYHPKVLVLEQGGEKVMSPFIYDLKENQHSAIERILSGGKKGDQPT</sequence>
<dbReference type="RefSeq" id="WP_161260207.1">
    <property type="nucleotide sequence ID" value="NZ_JAFBDC010000001.1"/>
</dbReference>
<protein>
    <submittedName>
        <fullName evidence="1">Uncharacterized protein</fullName>
    </submittedName>
</protein>
<reference evidence="1 2" key="1">
    <citation type="submission" date="2020-01" db="EMBL/GenBank/DDBJ databases">
        <title>Whole genome sequence of Heliobacterium gestii DSM 11169.</title>
        <authorList>
            <person name="Kyndt J.A."/>
            <person name="Meyer T.E."/>
        </authorList>
    </citation>
    <scope>NUCLEOTIDE SEQUENCE [LARGE SCALE GENOMIC DNA]</scope>
    <source>
        <strain evidence="1 2">DSM 11169</strain>
    </source>
</reference>
<dbReference type="AlphaFoldDB" id="A0A845L4X1"/>
<dbReference type="Proteomes" id="UP000471031">
    <property type="component" value="Unassembled WGS sequence"/>
</dbReference>
<comment type="caution">
    <text evidence="1">The sequence shown here is derived from an EMBL/GenBank/DDBJ whole genome shotgun (WGS) entry which is preliminary data.</text>
</comment>
<name>A0A845L4X1_HELGE</name>
<dbReference type="EMBL" id="WXEX01000001">
    <property type="protein sequence ID" value="MZP41627.1"/>
    <property type="molecule type" value="Genomic_DNA"/>
</dbReference>